<proteinExistence type="predicted"/>
<comment type="caution">
    <text evidence="2">The sequence shown here is derived from an EMBL/GenBank/DDBJ whole genome shotgun (WGS) entry which is preliminary data.</text>
</comment>
<keyword evidence="1" id="KW-1133">Transmembrane helix</keyword>
<keyword evidence="1" id="KW-0812">Transmembrane</keyword>
<evidence type="ECO:0000256" key="1">
    <source>
        <dbReference type="SAM" id="Phobius"/>
    </source>
</evidence>
<feature type="transmembrane region" description="Helical" evidence="1">
    <location>
        <begin position="112"/>
        <end position="129"/>
    </location>
</feature>
<dbReference type="EMBL" id="BAAATR010000018">
    <property type="protein sequence ID" value="GAA2253174.1"/>
    <property type="molecule type" value="Genomic_DNA"/>
</dbReference>
<feature type="transmembrane region" description="Helical" evidence="1">
    <location>
        <begin position="71"/>
        <end position="92"/>
    </location>
</feature>
<dbReference type="RefSeq" id="WP_344637908.1">
    <property type="nucleotide sequence ID" value="NZ_BAAATR010000018.1"/>
</dbReference>
<keyword evidence="3" id="KW-1185">Reference proteome</keyword>
<gene>
    <name evidence="2" type="ORF">GCM10010430_41100</name>
</gene>
<evidence type="ECO:0008006" key="4">
    <source>
        <dbReference type="Google" id="ProtNLM"/>
    </source>
</evidence>
<dbReference type="Proteomes" id="UP001500305">
    <property type="component" value="Unassembled WGS sequence"/>
</dbReference>
<protein>
    <recommendedName>
        <fullName evidence="4">DUF2809 domain-containing protein</fullName>
    </recommendedName>
</protein>
<reference evidence="3" key="1">
    <citation type="journal article" date="2019" name="Int. J. Syst. Evol. Microbiol.">
        <title>The Global Catalogue of Microorganisms (GCM) 10K type strain sequencing project: providing services to taxonomists for standard genome sequencing and annotation.</title>
        <authorList>
            <consortium name="The Broad Institute Genomics Platform"/>
            <consortium name="The Broad Institute Genome Sequencing Center for Infectious Disease"/>
            <person name="Wu L."/>
            <person name="Ma J."/>
        </authorList>
    </citation>
    <scope>NUCLEOTIDE SEQUENCE [LARGE SCALE GENOMIC DNA]</scope>
    <source>
        <strain evidence="3">JCM 7356</strain>
    </source>
</reference>
<dbReference type="InterPro" id="IPR021257">
    <property type="entry name" value="DUF2809"/>
</dbReference>
<feature type="transmembrane region" description="Helical" evidence="1">
    <location>
        <begin position="47"/>
        <end position="64"/>
    </location>
</feature>
<name>A0ABP5R9A3_9ACTN</name>
<organism evidence="2 3">
    <name type="scientific">Kitasatospora cystarginea</name>
    <dbReference type="NCBI Taxonomy" id="58350"/>
    <lineage>
        <taxon>Bacteria</taxon>
        <taxon>Bacillati</taxon>
        <taxon>Actinomycetota</taxon>
        <taxon>Actinomycetes</taxon>
        <taxon>Kitasatosporales</taxon>
        <taxon>Streptomycetaceae</taxon>
        <taxon>Kitasatospora</taxon>
    </lineage>
</organism>
<dbReference type="Pfam" id="PF10990">
    <property type="entry name" value="DUF2809"/>
    <property type="match status" value="1"/>
</dbReference>
<sequence>MNDLPKGHKPLLMSRLCALIAAALTVAAGLGSRSVLPGDAGKVAGDVLYTVLVYTLVVLAAPRIRPAKAALVALGVSWAVEFFQATGIPAELSRRSVLARLVLGTTFNVPDLCWYVAGAAFGWLVHRAVGAAQRRRRHNGASGV</sequence>
<keyword evidence="1" id="KW-0472">Membrane</keyword>
<evidence type="ECO:0000313" key="3">
    <source>
        <dbReference type="Proteomes" id="UP001500305"/>
    </source>
</evidence>
<evidence type="ECO:0000313" key="2">
    <source>
        <dbReference type="EMBL" id="GAA2253174.1"/>
    </source>
</evidence>
<accession>A0ABP5R9A3</accession>